<dbReference type="AlphaFoldDB" id="A0A369AVD8"/>
<accession>A0A369AVD8</accession>
<protein>
    <submittedName>
        <fullName evidence="3">Proline reductase</fullName>
    </submittedName>
</protein>
<organism evidence="3 4">
    <name type="scientific">Vagococcus fluvialis</name>
    <dbReference type="NCBI Taxonomy" id="2738"/>
    <lineage>
        <taxon>Bacteria</taxon>
        <taxon>Bacillati</taxon>
        <taxon>Bacillota</taxon>
        <taxon>Bacilli</taxon>
        <taxon>Lactobacillales</taxon>
        <taxon>Enterococcaceae</taxon>
        <taxon>Vagococcus</taxon>
    </lineage>
</organism>
<dbReference type="Pfam" id="PF07355">
    <property type="entry name" value="GRDB"/>
    <property type="match status" value="1"/>
</dbReference>
<evidence type="ECO:0000313" key="4">
    <source>
        <dbReference type="Proteomes" id="UP000288197"/>
    </source>
</evidence>
<dbReference type="NCBIfam" id="NF041545">
    <property type="entry name" value="GrdB_like_no_Se"/>
    <property type="match status" value="1"/>
</dbReference>
<dbReference type="GeneID" id="63147170"/>
<dbReference type="OrthoDB" id="9764267at2"/>
<dbReference type="GO" id="GO:0050485">
    <property type="term" value="F:oxidoreductase activity, acting on X-H and Y-H to form an X-Y bond, with a disulfide as acceptor"/>
    <property type="evidence" value="ECO:0007669"/>
    <property type="project" value="InterPro"/>
</dbReference>
<proteinExistence type="predicted"/>
<keyword evidence="2" id="KW-0560">Oxidoreductase</keyword>
<evidence type="ECO:0000256" key="1">
    <source>
        <dbReference type="ARBA" id="ARBA00022933"/>
    </source>
</evidence>
<name>A0A369AVD8_9ENTE</name>
<dbReference type="RefSeq" id="WP_114290258.1">
    <property type="nucleotide sequence ID" value="NZ_JAAVMC010000014.1"/>
</dbReference>
<evidence type="ECO:0000313" key="3">
    <source>
        <dbReference type="EMBL" id="RSU00316.1"/>
    </source>
</evidence>
<dbReference type="Proteomes" id="UP000288197">
    <property type="component" value="Unassembled WGS sequence"/>
</dbReference>
<dbReference type="InterPro" id="IPR010187">
    <property type="entry name" value="Various_sel_PB"/>
</dbReference>
<gene>
    <name evidence="3" type="ORF">CBF32_10660</name>
</gene>
<sequence length="173" mass="18882">MKVVLLFDQTQAGLGGKENPMLPLGGKNMGIGAYNMLEPFLKKQDASVIATLYCGDGFYLENKEDVTKKIAGMVKKMSPDVVIAAPSYNYEGYAKMCAEVGIFIEEKVNIPVVTAMSTECDSVISAYKDKITIVKMPKKGGTGLTDSLDHICQLAGLKARNDNLEEFKNSFCY</sequence>
<evidence type="ECO:0000256" key="2">
    <source>
        <dbReference type="ARBA" id="ARBA00023002"/>
    </source>
</evidence>
<dbReference type="NCBIfam" id="TIGR01918">
    <property type="entry name" value="various_sel_PB"/>
    <property type="match status" value="1"/>
</dbReference>
<keyword evidence="4" id="KW-1185">Reference proteome</keyword>
<dbReference type="InterPro" id="IPR048083">
    <property type="entry name" value="GrdB-like"/>
</dbReference>
<comment type="caution">
    <text evidence="3">The sequence shown here is derived from an EMBL/GenBank/DDBJ whole genome shotgun (WGS) entry which is preliminary data.</text>
</comment>
<dbReference type="EMBL" id="NGJX01000012">
    <property type="protein sequence ID" value="RSU00316.1"/>
    <property type="molecule type" value="Genomic_DNA"/>
</dbReference>
<keyword evidence="1" id="KW-0712">Selenocysteine</keyword>
<reference evidence="3 4" key="1">
    <citation type="submission" date="2017-05" db="EMBL/GenBank/DDBJ databases">
        <title>Vagococcus spp. assemblies.</title>
        <authorList>
            <person name="Gulvik C.A."/>
        </authorList>
    </citation>
    <scope>NUCLEOTIDE SEQUENCE [LARGE SCALE GENOMIC DNA]</scope>
    <source>
        <strain evidence="3 4">NCFB 2497</strain>
    </source>
</reference>